<evidence type="ECO:0000313" key="1">
    <source>
        <dbReference type="EMBL" id="MQA40202.1"/>
    </source>
</evidence>
<sequence>MADQKEAKLFAFKLAAKQEQENKPAEQWKVRDGVAVAGCTGPVDFDNYRDYNEFTHRGDKGIYC</sequence>
<dbReference type="AlphaFoldDB" id="A0A6A7N5Q2"/>
<keyword evidence="2" id="KW-1185">Reference proteome</keyword>
<dbReference type="EMBL" id="WHUG01000007">
    <property type="protein sequence ID" value="MQA40202.1"/>
    <property type="molecule type" value="Genomic_DNA"/>
</dbReference>
<reference evidence="1 2" key="1">
    <citation type="submission" date="2019-10" db="EMBL/GenBank/DDBJ databases">
        <title>Two novel species isolated from a subtropical stream in China.</title>
        <authorList>
            <person name="Lu H."/>
        </authorList>
    </citation>
    <scope>NUCLEOTIDE SEQUENCE [LARGE SCALE GENOMIC DNA]</scope>
    <source>
        <strain evidence="1 2">FT29W</strain>
    </source>
</reference>
<gene>
    <name evidence="1" type="ORF">GEV02_18795</name>
</gene>
<evidence type="ECO:0000313" key="2">
    <source>
        <dbReference type="Proteomes" id="UP000440498"/>
    </source>
</evidence>
<name>A0A6A7N5Q2_9BURK</name>
<dbReference type="Proteomes" id="UP000440498">
    <property type="component" value="Unassembled WGS sequence"/>
</dbReference>
<dbReference type="RefSeq" id="WP_152839409.1">
    <property type="nucleotide sequence ID" value="NZ_WHUG01000007.1"/>
</dbReference>
<accession>A0A6A7N5Q2</accession>
<organism evidence="1 2">
    <name type="scientific">Rugamonas aquatica</name>
    <dbReference type="NCBI Taxonomy" id="2743357"/>
    <lineage>
        <taxon>Bacteria</taxon>
        <taxon>Pseudomonadati</taxon>
        <taxon>Pseudomonadota</taxon>
        <taxon>Betaproteobacteria</taxon>
        <taxon>Burkholderiales</taxon>
        <taxon>Oxalobacteraceae</taxon>
        <taxon>Telluria group</taxon>
        <taxon>Rugamonas</taxon>
    </lineage>
</organism>
<proteinExistence type="predicted"/>
<comment type="caution">
    <text evidence="1">The sequence shown here is derived from an EMBL/GenBank/DDBJ whole genome shotgun (WGS) entry which is preliminary data.</text>
</comment>
<protein>
    <submittedName>
        <fullName evidence="1">Uncharacterized protein</fullName>
    </submittedName>
</protein>